<evidence type="ECO:0000313" key="1">
    <source>
        <dbReference type="EMBL" id="TCD27149.1"/>
    </source>
</evidence>
<proteinExistence type="predicted"/>
<dbReference type="OrthoDB" id="965614at2"/>
<dbReference type="Proteomes" id="UP000293925">
    <property type="component" value="Unassembled WGS sequence"/>
</dbReference>
<dbReference type="RefSeq" id="WP_131530278.1">
    <property type="nucleotide sequence ID" value="NZ_SJSO01000007.1"/>
</dbReference>
<evidence type="ECO:0000313" key="2">
    <source>
        <dbReference type="Proteomes" id="UP000293925"/>
    </source>
</evidence>
<comment type="caution">
    <text evidence="1">The sequence shown here is derived from an EMBL/GenBank/DDBJ whole genome shotgun (WGS) entry which is preliminary data.</text>
</comment>
<protein>
    <submittedName>
        <fullName evidence="1">Uncharacterized protein</fullName>
    </submittedName>
</protein>
<name>A0A4V2MQZ6_9SPHI</name>
<reference evidence="1 2" key="1">
    <citation type="submission" date="2019-02" db="EMBL/GenBank/DDBJ databases">
        <title>Pedobacter sp. RP-3-21 sp. nov., isolated from Arctic soil.</title>
        <authorList>
            <person name="Dahal R.H."/>
        </authorList>
    </citation>
    <scope>NUCLEOTIDE SEQUENCE [LARGE SCALE GENOMIC DNA]</scope>
    <source>
        <strain evidence="1 2">RP-3-21</strain>
    </source>
</reference>
<organism evidence="1 2">
    <name type="scientific">Pedobacter psychrodurus</name>
    <dbReference type="NCBI Taxonomy" id="2530456"/>
    <lineage>
        <taxon>Bacteria</taxon>
        <taxon>Pseudomonadati</taxon>
        <taxon>Bacteroidota</taxon>
        <taxon>Sphingobacteriia</taxon>
        <taxon>Sphingobacteriales</taxon>
        <taxon>Sphingobacteriaceae</taxon>
        <taxon>Pedobacter</taxon>
    </lineage>
</organism>
<dbReference type="AlphaFoldDB" id="A0A4V2MQZ6"/>
<keyword evidence="2" id="KW-1185">Reference proteome</keyword>
<accession>A0A4V2MQZ6</accession>
<sequence>MESFVIHIPNKKANLVKQLLKELGVTINAIEGNVEDCNKNHIPNKETLKAIKEVKEGKGIKFASVNDLFASI</sequence>
<dbReference type="EMBL" id="SJSO01000007">
    <property type="protein sequence ID" value="TCD27149.1"/>
    <property type="molecule type" value="Genomic_DNA"/>
</dbReference>
<gene>
    <name evidence="1" type="ORF">EZ456_11570</name>
</gene>